<proteinExistence type="predicted"/>
<keyword evidence="3" id="KW-1185">Reference proteome</keyword>
<accession>A0ABU4DM75</accession>
<sequence>MSVLYLLLTLAFAAALLALLVRPSTRAGVVWGLAALLPIMAAMTAALSVQARAARTLADYPPRPITLTISDGIFKRELELDFMDAACVERAVRLRTEAILTTPGGPLRLGARSQVEGTLPPQNVVEALALRGQLVCPNIEAVQDKK</sequence>
<comment type="caution">
    <text evidence="2">The sequence shown here is derived from an EMBL/GenBank/DDBJ whole genome shotgun (WGS) entry which is preliminary data.</text>
</comment>
<evidence type="ECO:0000313" key="2">
    <source>
        <dbReference type="EMBL" id="MDV6373539.1"/>
    </source>
</evidence>
<keyword evidence="1" id="KW-1133">Transmembrane helix</keyword>
<name>A0ABU4DM75_9DEIO</name>
<evidence type="ECO:0000256" key="1">
    <source>
        <dbReference type="SAM" id="Phobius"/>
    </source>
</evidence>
<protein>
    <submittedName>
        <fullName evidence="2">Uncharacterized protein</fullName>
    </submittedName>
</protein>
<keyword evidence="1" id="KW-0472">Membrane</keyword>
<organism evidence="2 3">
    <name type="scientific">Deinococcus arenicola</name>
    <dbReference type="NCBI Taxonomy" id="2994950"/>
    <lineage>
        <taxon>Bacteria</taxon>
        <taxon>Thermotogati</taxon>
        <taxon>Deinococcota</taxon>
        <taxon>Deinococci</taxon>
        <taxon>Deinococcales</taxon>
        <taxon>Deinococcaceae</taxon>
        <taxon>Deinococcus</taxon>
    </lineage>
</organism>
<reference evidence="2 3" key="1">
    <citation type="submission" date="2022-11" db="EMBL/GenBank/DDBJ databases">
        <title>Deinococcus ZS9-10, Low Temperature and Draught-tolerating, UV-resistant Bacteria from Continental Antarctica.</title>
        <authorList>
            <person name="Cheng L."/>
        </authorList>
    </citation>
    <scope>NUCLEOTIDE SEQUENCE [LARGE SCALE GENOMIC DNA]</scope>
    <source>
        <strain evidence="2 3">ZS9-10</strain>
    </source>
</reference>
<gene>
    <name evidence="2" type="ORF">ORD21_02870</name>
</gene>
<keyword evidence="1" id="KW-0812">Transmembrane</keyword>
<dbReference type="RefSeq" id="WP_317638850.1">
    <property type="nucleotide sequence ID" value="NZ_JAPMIV010000003.1"/>
</dbReference>
<dbReference type="Proteomes" id="UP001276150">
    <property type="component" value="Unassembled WGS sequence"/>
</dbReference>
<evidence type="ECO:0000313" key="3">
    <source>
        <dbReference type="Proteomes" id="UP001276150"/>
    </source>
</evidence>
<dbReference type="EMBL" id="JAPMIV010000003">
    <property type="protein sequence ID" value="MDV6373539.1"/>
    <property type="molecule type" value="Genomic_DNA"/>
</dbReference>
<feature type="transmembrane region" description="Helical" evidence="1">
    <location>
        <begin position="28"/>
        <end position="49"/>
    </location>
</feature>